<dbReference type="PANTHER" id="PTHR30005:SF0">
    <property type="entry name" value="RETROGRADE REGULATION PROTEIN 2"/>
    <property type="match status" value="1"/>
</dbReference>
<evidence type="ECO:0000259" key="1">
    <source>
        <dbReference type="Pfam" id="PF02541"/>
    </source>
</evidence>
<dbReference type="PANTHER" id="PTHR30005">
    <property type="entry name" value="EXOPOLYPHOSPHATASE"/>
    <property type="match status" value="1"/>
</dbReference>
<evidence type="ECO:0000313" key="2">
    <source>
        <dbReference type="EMBL" id="QSQ13547.1"/>
    </source>
</evidence>
<dbReference type="Pfam" id="PF02541">
    <property type="entry name" value="Ppx-GppA"/>
    <property type="match status" value="1"/>
</dbReference>
<dbReference type="CDD" id="cd24054">
    <property type="entry name" value="ASKHA_NBD_AaPPX-GppA_MtPPX2-like"/>
    <property type="match status" value="1"/>
</dbReference>
<sequence length="311" mass="32933">MPRFATIDVGTNSVLLLVAERTPEGRFEPVLERAEITRLGRGVDATRRLSAEGMEATLSVLESFAREAREAGAQDIAVSATSAARDASNGPEFLAAAKERAGVTVEIISGQMEAELSFAAVHADFASESAGPLLVLDIGGGSTEFIYGNPAGHVGFRHSFDVGAVRMTERFVSSDPLSSENRARIQAHLRDTFKALPPPPPDAALVGVAGTVTTLYAVQHAIDPYDAERVHGGSLSLGELTSLVDRLCQMPVEERRTLPGMQPKRADVIPAGALILLESVKALGLEGCRVSDRGLRWGLLAHRFGAGAARS</sequence>
<dbReference type="Proteomes" id="UP000663090">
    <property type="component" value="Chromosome"/>
</dbReference>
<name>A0ABX7N456_9BACT</name>
<dbReference type="InterPro" id="IPR050273">
    <property type="entry name" value="GppA/Ppx_hydrolase"/>
</dbReference>
<proteinExistence type="predicted"/>
<dbReference type="SUPFAM" id="SSF53067">
    <property type="entry name" value="Actin-like ATPase domain"/>
    <property type="match status" value="2"/>
</dbReference>
<feature type="domain" description="Ppx/GppA phosphatase N-terminal" evidence="1">
    <location>
        <begin position="23"/>
        <end position="301"/>
    </location>
</feature>
<keyword evidence="3" id="KW-1185">Reference proteome</keyword>
<dbReference type="Gene3D" id="3.30.420.150">
    <property type="entry name" value="Exopolyphosphatase. Domain 2"/>
    <property type="match status" value="1"/>
</dbReference>
<dbReference type="InterPro" id="IPR043129">
    <property type="entry name" value="ATPase_NBD"/>
</dbReference>
<protein>
    <submittedName>
        <fullName evidence="2">Ppx/GppA family phosphatase</fullName>
    </submittedName>
</protein>
<dbReference type="EMBL" id="CP071091">
    <property type="protein sequence ID" value="QSQ13547.1"/>
    <property type="molecule type" value="Genomic_DNA"/>
</dbReference>
<dbReference type="RefSeq" id="WP_206715343.1">
    <property type="nucleotide sequence ID" value="NZ_CP071091.1"/>
</dbReference>
<gene>
    <name evidence="2" type="ORF">JY572_35275</name>
</gene>
<reference evidence="2 3" key="1">
    <citation type="submission" date="2021-02" db="EMBL/GenBank/DDBJ databases">
        <title>De Novo genome assembly of isolated myxobacteria.</title>
        <authorList>
            <person name="Stevens D.C."/>
        </authorList>
    </citation>
    <scope>NUCLEOTIDE SEQUENCE [LARGE SCALE GENOMIC DNA]</scope>
    <source>
        <strain evidence="2 3">SCHIC003</strain>
    </source>
</reference>
<dbReference type="InterPro" id="IPR003695">
    <property type="entry name" value="Ppx_GppA_N"/>
</dbReference>
<evidence type="ECO:0000313" key="3">
    <source>
        <dbReference type="Proteomes" id="UP000663090"/>
    </source>
</evidence>
<organism evidence="2 3">
    <name type="scientific">Myxococcus landrumensis</name>
    <dbReference type="NCBI Taxonomy" id="2813577"/>
    <lineage>
        <taxon>Bacteria</taxon>
        <taxon>Pseudomonadati</taxon>
        <taxon>Myxococcota</taxon>
        <taxon>Myxococcia</taxon>
        <taxon>Myxococcales</taxon>
        <taxon>Cystobacterineae</taxon>
        <taxon>Myxococcaceae</taxon>
        <taxon>Myxococcus</taxon>
    </lineage>
</organism>
<accession>A0ABX7N456</accession>
<dbReference type="Gene3D" id="3.30.420.40">
    <property type="match status" value="1"/>
</dbReference>